<name>A0A915JC90_ROMCU</name>
<organism evidence="1 2">
    <name type="scientific">Romanomermis culicivorax</name>
    <name type="common">Nematode worm</name>
    <dbReference type="NCBI Taxonomy" id="13658"/>
    <lineage>
        <taxon>Eukaryota</taxon>
        <taxon>Metazoa</taxon>
        <taxon>Ecdysozoa</taxon>
        <taxon>Nematoda</taxon>
        <taxon>Enoplea</taxon>
        <taxon>Dorylaimia</taxon>
        <taxon>Mermithida</taxon>
        <taxon>Mermithoidea</taxon>
        <taxon>Mermithidae</taxon>
        <taxon>Romanomermis</taxon>
    </lineage>
</organism>
<keyword evidence="1" id="KW-1185">Reference proteome</keyword>
<reference evidence="2" key="1">
    <citation type="submission" date="2022-11" db="UniProtKB">
        <authorList>
            <consortium name="WormBaseParasite"/>
        </authorList>
    </citation>
    <scope>IDENTIFICATION</scope>
</reference>
<dbReference type="AlphaFoldDB" id="A0A915JC90"/>
<dbReference type="WBParaSite" id="nRc.2.0.1.t23256-RA">
    <property type="protein sequence ID" value="nRc.2.0.1.t23256-RA"/>
    <property type="gene ID" value="nRc.2.0.1.g23256"/>
</dbReference>
<dbReference type="Proteomes" id="UP000887565">
    <property type="component" value="Unplaced"/>
</dbReference>
<accession>A0A915JC90</accession>
<evidence type="ECO:0000313" key="1">
    <source>
        <dbReference type="Proteomes" id="UP000887565"/>
    </source>
</evidence>
<protein>
    <submittedName>
        <fullName evidence="2">Uncharacterized protein</fullName>
    </submittedName>
</protein>
<evidence type="ECO:0000313" key="2">
    <source>
        <dbReference type="WBParaSite" id="nRc.2.0.1.t23256-RA"/>
    </source>
</evidence>
<sequence length="51" mass="6007">MSHSSLTTEQLRMRHLQLQLVPLEIYQQLLVLLQKQQQHCFHRLLSTAPAV</sequence>
<proteinExistence type="predicted"/>